<feature type="compositionally biased region" description="Basic and acidic residues" evidence="1">
    <location>
        <begin position="106"/>
        <end position="115"/>
    </location>
</feature>
<name>A0A8K0SLL5_9HYPO</name>
<gene>
    <name evidence="2" type="ORF">B0I35DRAFT_481520</name>
</gene>
<protein>
    <submittedName>
        <fullName evidence="2">Uncharacterized protein</fullName>
    </submittedName>
</protein>
<organism evidence="2 3">
    <name type="scientific">Stachybotrys elegans</name>
    <dbReference type="NCBI Taxonomy" id="80388"/>
    <lineage>
        <taxon>Eukaryota</taxon>
        <taxon>Fungi</taxon>
        <taxon>Dikarya</taxon>
        <taxon>Ascomycota</taxon>
        <taxon>Pezizomycotina</taxon>
        <taxon>Sordariomycetes</taxon>
        <taxon>Hypocreomycetidae</taxon>
        <taxon>Hypocreales</taxon>
        <taxon>Stachybotryaceae</taxon>
        <taxon>Stachybotrys</taxon>
    </lineage>
</organism>
<comment type="caution">
    <text evidence="2">The sequence shown here is derived from an EMBL/GenBank/DDBJ whole genome shotgun (WGS) entry which is preliminary data.</text>
</comment>
<dbReference type="AlphaFoldDB" id="A0A8K0SLL5"/>
<feature type="region of interest" description="Disordered" evidence="1">
    <location>
        <begin position="1"/>
        <end position="123"/>
    </location>
</feature>
<dbReference type="Proteomes" id="UP000813444">
    <property type="component" value="Unassembled WGS sequence"/>
</dbReference>
<evidence type="ECO:0000313" key="2">
    <source>
        <dbReference type="EMBL" id="KAH7311567.1"/>
    </source>
</evidence>
<reference evidence="2" key="1">
    <citation type="journal article" date="2021" name="Nat. Commun.">
        <title>Genetic determinants of endophytism in the Arabidopsis root mycobiome.</title>
        <authorList>
            <person name="Mesny F."/>
            <person name="Miyauchi S."/>
            <person name="Thiergart T."/>
            <person name="Pickel B."/>
            <person name="Atanasova L."/>
            <person name="Karlsson M."/>
            <person name="Huettel B."/>
            <person name="Barry K.W."/>
            <person name="Haridas S."/>
            <person name="Chen C."/>
            <person name="Bauer D."/>
            <person name="Andreopoulos W."/>
            <person name="Pangilinan J."/>
            <person name="LaButti K."/>
            <person name="Riley R."/>
            <person name="Lipzen A."/>
            <person name="Clum A."/>
            <person name="Drula E."/>
            <person name="Henrissat B."/>
            <person name="Kohler A."/>
            <person name="Grigoriev I.V."/>
            <person name="Martin F.M."/>
            <person name="Hacquard S."/>
        </authorList>
    </citation>
    <scope>NUCLEOTIDE SEQUENCE</scope>
    <source>
        <strain evidence="2">MPI-CAGE-CH-0235</strain>
    </source>
</reference>
<proteinExistence type="predicted"/>
<accession>A0A8K0SLL5</accession>
<feature type="compositionally biased region" description="Polar residues" evidence="1">
    <location>
        <begin position="49"/>
        <end position="62"/>
    </location>
</feature>
<keyword evidence="3" id="KW-1185">Reference proteome</keyword>
<sequence length="310" mass="33993">MFATQHYMDAMNDPARKRLREDEEDATKPGSFSEHRNKRLQCLPLRTSPKASQQTLPSSFETYPSHGEDAPRSHFSPWSSSPAPGHAQHDAEMEMMDDVNSPPAHSRMESFHTDPENPADTGRMPTPIQPSFAAQVRGQQCDWAASGSSSAPLNGTVNLGHHHAGFSDHGAIPRTMGSEANWQNVQNTRRLPSPISEAEDMAATQPCGDLHHHELAPHGEDMSAASHGMGHPNAMMDVESPHGSATHAGDSDGDPSSPSPSRRGHMRSKHTINNWTWQPGMKKSFSIGYRADCEKCRLKVPGHFNHIIIS</sequence>
<feature type="region of interest" description="Disordered" evidence="1">
    <location>
        <begin position="220"/>
        <end position="275"/>
    </location>
</feature>
<evidence type="ECO:0000313" key="3">
    <source>
        <dbReference type="Proteomes" id="UP000813444"/>
    </source>
</evidence>
<dbReference type="OrthoDB" id="2446291at2759"/>
<dbReference type="EMBL" id="JAGPNK010000011">
    <property type="protein sequence ID" value="KAH7311567.1"/>
    <property type="molecule type" value="Genomic_DNA"/>
</dbReference>
<evidence type="ECO:0000256" key="1">
    <source>
        <dbReference type="SAM" id="MobiDB-lite"/>
    </source>
</evidence>